<evidence type="ECO:0000313" key="3">
    <source>
        <dbReference type="Proteomes" id="UP001623349"/>
    </source>
</evidence>
<feature type="region of interest" description="Disordered" evidence="1">
    <location>
        <begin position="10"/>
        <end position="60"/>
    </location>
</feature>
<feature type="compositionally biased region" description="Polar residues" evidence="1">
    <location>
        <begin position="90"/>
        <end position="110"/>
    </location>
</feature>
<proteinExistence type="predicted"/>
<dbReference type="Proteomes" id="UP001623349">
    <property type="component" value="Unassembled WGS sequence"/>
</dbReference>
<comment type="caution">
    <text evidence="2">The sequence shown here is derived from an EMBL/GenBank/DDBJ whole genome shotgun (WGS) entry which is preliminary data.</text>
</comment>
<sequence>MIYEECVGPGATQLYVPTDAPPPYSVTESCPTLNDALDSDGGQSRGHHQQEQRTQGRRGLHTVSLDSLPPYEAVCGTGSPSDLLPLPGPINSQGSSTPTQASTPSLERIV</sequence>
<accession>A0ABQ0F2M8</accession>
<keyword evidence="3" id="KW-1185">Reference proteome</keyword>
<dbReference type="EMBL" id="BAAFST010000008">
    <property type="protein sequence ID" value="GAB1293526.1"/>
    <property type="molecule type" value="Genomic_DNA"/>
</dbReference>
<feature type="region of interest" description="Disordered" evidence="1">
    <location>
        <begin position="72"/>
        <end position="110"/>
    </location>
</feature>
<gene>
    <name evidence="2" type="ORF">APTSU1_000875800</name>
</gene>
<reference evidence="2 3" key="1">
    <citation type="submission" date="2024-08" db="EMBL/GenBank/DDBJ databases">
        <title>The draft genome of Apodemus speciosus.</title>
        <authorList>
            <person name="Nabeshima K."/>
            <person name="Suzuki S."/>
            <person name="Onuma M."/>
        </authorList>
    </citation>
    <scope>NUCLEOTIDE SEQUENCE [LARGE SCALE GENOMIC DNA]</scope>
    <source>
        <strain evidence="2">IB14-021</strain>
    </source>
</reference>
<organism evidence="2 3">
    <name type="scientific">Apodemus speciosus</name>
    <name type="common">Large Japanese field mouse</name>
    <dbReference type="NCBI Taxonomy" id="105296"/>
    <lineage>
        <taxon>Eukaryota</taxon>
        <taxon>Metazoa</taxon>
        <taxon>Chordata</taxon>
        <taxon>Craniata</taxon>
        <taxon>Vertebrata</taxon>
        <taxon>Euteleostomi</taxon>
        <taxon>Mammalia</taxon>
        <taxon>Eutheria</taxon>
        <taxon>Euarchontoglires</taxon>
        <taxon>Glires</taxon>
        <taxon>Rodentia</taxon>
        <taxon>Myomorpha</taxon>
        <taxon>Muroidea</taxon>
        <taxon>Muridae</taxon>
        <taxon>Murinae</taxon>
        <taxon>Apodemus</taxon>
    </lineage>
</organism>
<protein>
    <submittedName>
        <fullName evidence="2">Protein BEAN1</fullName>
    </submittedName>
</protein>
<evidence type="ECO:0000256" key="1">
    <source>
        <dbReference type="SAM" id="MobiDB-lite"/>
    </source>
</evidence>
<dbReference type="PANTHER" id="PTHR36464">
    <property type="entry name" value="PROTEIN BEAN1"/>
    <property type="match status" value="1"/>
</dbReference>
<dbReference type="PANTHER" id="PTHR36464:SF1">
    <property type="entry name" value="PROTEIN BEAN1"/>
    <property type="match status" value="1"/>
</dbReference>
<name>A0ABQ0F2M8_APOSI</name>
<dbReference type="InterPro" id="IPR039352">
    <property type="entry name" value="BEAN1"/>
</dbReference>
<evidence type="ECO:0000313" key="2">
    <source>
        <dbReference type="EMBL" id="GAB1293526.1"/>
    </source>
</evidence>